<reference evidence="1" key="3">
    <citation type="submission" date="1997-10" db="EMBL/GenBank/DDBJ databases">
        <authorList>
            <person name="Parkhill J."/>
            <person name="Barrell B.G."/>
            <person name="Rajandream M.A."/>
        </authorList>
    </citation>
    <scope>NUCLEOTIDE SEQUENCE</scope>
</reference>
<organism evidence="1">
    <name type="scientific">Mycobacterium leprae</name>
    <dbReference type="NCBI Taxonomy" id="1769"/>
    <lineage>
        <taxon>Bacteria</taxon>
        <taxon>Bacillati</taxon>
        <taxon>Actinomycetota</taxon>
        <taxon>Actinomycetes</taxon>
        <taxon>Mycobacteriales</taxon>
        <taxon>Mycobacteriaceae</taxon>
        <taxon>Mycobacterium</taxon>
    </lineage>
</organism>
<reference evidence="1" key="1">
    <citation type="journal article" date="1993" name="Mol. Microbiol.">
        <title>Use of an ordered cosmid library to deduce the genomic organization of Mycobacterium leprae.</title>
        <authorList>
            <person name="Eiglmeier K."/>
            <person name="Honore N."/>
            <person name="Woods S.A."/>
            <person name="Caudron B."/>
            <person name="Cole S.T."/>
        </authorList>
    </citation>
    <scope>NUCLEOTIDE SEQUENCE</scope>
</reference>
<proteinExistence type="predicted"/>
<reference evidence="1" key="2">
    <citation type="submission" date="1997-10" db="EMBL/GenBank/DDBJ databases">
        <authorList>
            <person name="Skelton J."/>
            <person name="Churcher C.M."/>
        </authorList>
    </citation>
    <scope>NUCLEOTIDE SEQUENCE</scope>
</reference>
<dbReference type="PIR" id="T44747">
    <property type="entry name" value="T44747"/>
</dbReference>
<name>O32908_MYCLR</name>
<accession>O32908</accession>
<dbReference type="EMBL" id="AL008609">
    <property type="protein sequence ID" value="CAA15448.1"/>
    <property type="molecule type" value="Genomic_DNA"/>
</dbReference>
<dbReference type="AlphaFoldDB" id="O32908"/>
<evidence type="ECO:0000313" key="1">
    <source>
        <dbReference type="EMBL" id="CAA15448.1"/>
    </source>
</evidence>
<gene>
    <name evidence="1" type="primary">MLCB1788.16</name>
</gene>
<sequence length="89" mass="9618">MNCSPNALSNGALVLKLFGTSTRVYIITGSTYAHQSTTNRYWSCPGRQCSESTEGHGRPQDTSTVIAARPAKNRQGCPNLAKVGCESRR</sequence>
<protein>
    <submittedName>
        <fullName evidence="1">Uncharacterized protein</fullName>
    </submittedName>
</protein>